<evidence type="ECO:0000313" key="3">
    <source>
        <dbReference type="Proteomes" id="UP000481861"/>
    </source>
</evidence>
<evidence type="ECO:0000313" key="2">
    <source>
        <dbReference type="EMBL" id="KAF2876955.1"/>
    </source>
</evidence>
<keyword evidence="1" id="KW-1133">Transmembrane helix</keyword>
<keyword evidence="1" id="KW-0472">Membrane</keyword>
<proteinExistence type="predicted"/>
<feature type="transmembrane region" description="Helical" evidence="1">
    <location>
        <begin position="12"/>
        <end position="30"/>
    </location>
</feature>
<dbReference type="AlphaFoldDB" id="A0A7C8MI68"/>
<keyword evidence="3" id="KW-1185">Reference proteome</keyword>
<evidence type="ECO:0000256" key="1">
    <source>
        <dbReference type="SAM" id="Phobius"/>
    </source>
</evidence>
<dbReference type="EMBL" id="JAADJZ010000002">
    <property type="protein sequence ID" value="KAF2876955.1"/>
    <property type="molecule type" value="Genomic_DNA"/>
</dbReference>
<dbReference type="OrthoDB" id="3784821at2759"/>
<reference evidence="2 3" key="1">
    <citation type="submission" date="2020-01" db="EMBL/GenBank/DDBJ databases">
        <authorList>
            <consortium name="DOE Joint Genome Institute"/>
            <person name="Haridas S."/>
            <person name="Albert R."/>
            <person name="Binder M."/>
            <person name="Bloem J."/>
            <person name="Labutti K."/>
            <person name="Salamov A."/>
            <person name="Andreopoulos B."/>
            <person name="Baker S.E."/>
            <person name="Barry K."/>
            <person name="Bills G."/>
            <person name="Bluhm B.H."/>
            <person name="Cannon C."/>
            <person name="Castanera R."/>
            <person name="Culley D.E."/>
            <person name="Daum C."/>
            <person name="Ezra D."/>
            <person name="Gonzalez J.B."/>
            <person name="Henrissat B."/>
            <person name="Kuo A."/>
            <person name="Liang C."/>
            <person name="Lipzen A."/>
            <person name="Lutzoni F."/>
            <person name="Magnuson J."/>
            <person name="Mondo S."/>
            <person name="Nolan M."/>
            <person name="Ohm R."/>
            <person name="Pangilinan J."/>
            <person name="Park H.-J.H."/>
            <person name="Ramirez L."/>
            <person name="Alfaro M."/>
            <person name="Sun H."/>
            <person name="Tritt A."/>
            <person name="Yoshinaga Y."/>
            <person name="Zwiers L.-H.L."/>
            <person name="Turgeon B.G."/>
            <person name="Goodwin S.B."/>
            <person name="Spatafora J.W."/>
            <person name="Crous P.W."/>
            <person name="Grigoriev I.V."/>
        </authorList>
    </citation>
    <scope>NUCLEOTIDE SEQUENCE [LARGE SCALE GENOMIC DNA]</scope>
    <source>
        <strain evidence="2 3">CBS 611.86</strain>
    </source>
</reference>
<name>A0A7C8MI68_9PLEO</name>
<comment type="caution">
    <text evidence="2">The sequence shown here is derived from an EMBL/GenBank/DDBJ whole genome shotgun (WGS) entry which is preliminary data.</text>
</comment>
<keyword evidence="1" id="KW-0812">Transmembrane</keyword>
<gene>
    <name evidence="2" type="ORF">BDV95DRAFT_558155</name>
</gene>
<sequence length="59" mass="6541">MPPKYKPAARRITAIAVGIPVILVVGYDLYKRWDSSIRTKYDAPMTTTTPTDENSPTAT</sequence>
<accession>A0A7C8MI68</accession>
<dbReference type="Proteomes" id="UP000481861">
    <property type="component" value="Unassembled WGS sequence"/>
</dbReference>
<protein>
    <submittedName>
        <fullName evidence="2">Uncharacterized protein</fullName>
    </submittedName>
</protein>
<organism evidence="2 3">
    <name type="scientific">Massariosphaeria phaeospora</name>
    <dbReference type="NCBI Taxonomy" id="100035"/>
    <lineage>
        <taxon>Eukaryota</taxon>
        <taxon>Fungi</taxon>
        <taxon>Dikarya</taxon>
        <taxon>Ascomycota</taxon>
        <taxon>Pezizomycotina</taxon>
        <taxon>Dothideomycetes</taxon>
        <taxon>Pleosporomycetidae</taxon>
        <taxon>Pleosporales</taxon>
        <taxon>Pleosporales incertae sedis</taxon>
        <taxon>Massariosphaeria</taxon>
    </lineage>
</organism>